<evidence type="ECO:0000256" key="1">
    <source>
        <dbReference type="ARBA" id="ARBA00004651"/>
    </source>
</evidence>
<dbReference type="InterPro" id="IPR005496">
    <property type="entry name" value="Integral_membrane_TerC"/>
</dbReference>
<feature type="domain" description="CBS" evidence="11">
    <location>
        <begin position="308"/>
        <end position="369"/>
    </location>
</feature>
<keyword evidence="5" id="KW-0677">Repeat</keyword>
<feature type="transmembrane region" description="Helical" evidence="10">
    <location>
        <begin position="215"/>
        <end position="233"/>
    </location>
</feature>
<feature type="transmembrane region" description="Helical" evidence="10">
    <location>
        <begin position="77"/>
        <end position="100"/>
    </location>
</feature>
<evidence type="ECO:0000256" key="2">
    <source>
        <dbReference type="ARBA" id="ARBA00006446"/>
    </source>
</evidence>
<keyword evidence="3" id="KW-1003">Cell membrane</keyword>
<reference evidence="13" key="1">
    <citation type="journal article" date="2021" name="Syst. Appl. Microbiol.">
        <title>Roseomonas hellenica sp. nov., isolated from roots of wild-growing Alkanna tinctoria.</title>
        <authorList>
            <person name="Rat A."/>
            <person name="Naranjo H.D."/>
            <person name="Lebbe L."/>
            <person name="Cnockaert M."/>
            <person name="Krigas N."/>
            <person name="Grigoriadou K."/>
            <person name="Maloupa E."/>
            <person name="Willems A."/>
        </authorList>
    </citation>
    <scope>NUCLEOTIDE SEQUENCE [LARGE SCALE GENOMIC DNA]</scope>
    <source>
        <strain evidence="13">LMG 31159</strain>
    </source>
</reference>
<evidence type="ECO:0000256" key="3">
    <source>
        <dbReference type="ARBA" id="ARBA00022475"/>
    </source>
</evidence>
<evidence type="ECO:0000256" key="9">
    <source>
        <dbReference type="PROSITE-ProRule" id="PRU00703"/>
    </source>
</evidence>
<keyword evidence="6 10" id="KW-1133">Transmembrane helix</keyword>
<dbReference type="CDD" id="cd04590">
    <property type="entry name" value="CBS_pair_CorC_HlyC_assoc"/>
    <property type="match status" value="1"/>
</dbReference>
<keyword evidence="13" id="KW-1185">Reference proteome</keyword>
<dbReference type="Gene3D" id="3.30.465.10">
    <property type="match status" value="1"/>
</dbReference>
<keyword evidence="8 10" id="KW-0472">Membrane</keyword>
<gene>
    <name evidence="12" type="ORF">GXW78_21275</name>
</gene>
<comment type="subcellular location">
    <subcellularLocation>
        <location evidence="1">Cell membrane</location>
        <topology evidence="1">Multi-pass membrane protein</topology>
    </subcellularLocation>
</comment>
<feature type="domain" description="CBS" evidence="11">
    <location>
        <begin position="370"/>
        <end position="428"/>
    </location>
</feature>
<dbReference type="Pfam" id="PF03741">
    <property type="entry name" value="TerC"/>
    <property type="match status" value="1"/>
</dbReference>
<evidence type="ECO:0000256" key="5">
    <source>
        <dbReference type="ARBA" id="ARBA00022737"/>
    </source>
</evidence>
<evidence type="ECO:0000313" key="12">
    <source>
        <dbReference type="EMBL" id="MBR0652201.1"/>
    </source>
</evidence>
<dbReference type="Proteomes" id="UP000698752">
    <property type="component" value="Unassembled WGS sequence"/>
</dbReference>
<evidence type="ECO:0000259" key="11">
    <source>
        <dbReference type="PROSITE" id="PS51371"/>
    </source>
</evidence>
<dbReference type="SMART" id="SM00116">
    <property type="entry name" value="CBS"/>
    <property type="match status" value="1"/>
</dbReference>
<evidence type="ECO:0000256" key="4">
    <source>
        <dbReference type="ARBA" id="ARBA00022692"/>
    </source>
</evidence>
<feature type="transmembrane region" description="Helical" evidence="10">
    <location>
        <begin position="48"/>
        <end position="71"/>
    </location>
</feature>
<dbReference type="PROSITE" id="PS51371">
    <property type="entry name" value="CBS"/>
    <property type="match status" value="2"/>
</dbReference>
<evidence type="ECO:0000256" key="10">
    <source>
        <dbReference type="SAM" id="Phobius"/>
    </source>
</evidence>
<dbReference type="SUPFAM" id="SSF54631">
    <property type="entry name" value="CBS-domain pair"/>
    <property type="match status" value="1"/>
</dbReference>
<dbReference type="Pfam" id="PF00571">
    <property type="entry name" value="CBS"/>
    <property type="match status" value="1"/>
</dbReference>
<sequence length="523" mass="56566">MDFAWVSDPTALLGLGTLILLELVLGIDNLIFIAILADKLPPEQRARARTIGLSLALIMRLGLLVTISWIAGLTEPIFTIIGLAISGRDLILIGGGLFLLTKATMELHERLEGGHGKTGSTTNYAVFWQVIAQIIVLDAVFSLDSVITAVGMVQELTVMMIAMIVAVLVMLAAARPLMEFVTRHPTVVVLCLGFLLMIGFTLIAEGFDVKIPKGYLYAAIGFSVLIEFFNQLARRNRLRVMAAGALRNRTAEAVLRLLGGGGRGATAEPAEGTSAQHGPEAASVFAPEERSMVRGVMALGERNVRSIMTPRTEVTWLDLDAPQDEARHLVVGSGRSRFPVARGRLDELAGVALTRDLLQDLLRGGAIDVARSVHPPVIVPENLPVLVAMERLRQSPVQMLIVVDEYGSVEGVVTPTDILEAIAGEFPEGADEPIRIEAQSDGSWLVDAQIDIHRLGHLLEADLVDQAGRYTTLAGLMMWRLGRLPAIGDTVRQDDLSFEVTSLDRRRPGLVLVRTKAASAAER</sequence>
<accession>A0ABS5EMF5</accession>
<evidence type="ECO:0000256" key="6">
    <source>
        <dbReference type="ARBA" id="ARBA00022989"/>
    </source>
</evidence>
<dbReference type="SMART" id="SM01091">
    <property type="entry name" value="CorC_HlyC"/>
    <property type="match status" value="1"/>
</dbReference>
<feature type="transmembrane region" description="Helical" evidence="10">
    <location>
        <begin position="121"/>
        <end position="141"/>
    </location>
</feature>
<dbReference type="RefSeq" id="WP_211870916.1">
    <property type="nucleotide sequence ID" value="NZ_JAAEDI010000025.1"/>
</dbReference>
<feature type="transmembrane region" description="Helical" evidence="10">
    <location>
        <begin position="186"/>
        <end position="203"/>
    </location>
</feature>
<dbReference type="EMBL" id="JAAEDI010000025">
    <property type="protein sequence ID" value="MBR0652201.1"/>
    <property type="molecule type" value="Genomic_DNA"/>
</dbReference>
<protein>
    <submittedName>
        <fullName evidence="12">TerC family protein</fullName>
    </submittedName>
</protein>
<name>A0ABS5EMF5_9PROT</name>
<comment type="similarity">
    <text evidence="2">Belongs to the UPF0053 family. Hemolysin C subfamily.</text>
</comment>
<dbReference type="PANTHER" id="PTHR22777">
    <property type="entry name" value="HEMOLYSIN-RELATED"/>
    <property type="match status" value="1"/>
</dbReference>
<dbReference type="InterPro" id="IPR005170">
    <property type="entry name" value="Transptr-assoc_dom"/>
</dbReference>
<dbReference type="InterPro" id="IPR000644">
    <property type="entry name" value="CBS_dom"/>
</dbReference>
<evidence type="ECO:0000256" key="8">
    <source>
        <dbReference type="ARBA" id="ARBA00023136"/>
    </source>
</evidence>
<dbReference type="InterPro" id="IPR036318">
    <property type="entry name" value="FAD-bd_PCMH-like_sf"/>
</dbReference>
<feature type="transmembrane region" description="Helical" evidence="10">
    <location>
        <begin position="156"/>
        <end position="174"/>
    </location>
</feature>
<keyword evidence="7 9" id="KW-0129">CBS domain</keyword>
<dbReference type="InterPro" id="IPR046342">
    <property type="entry name" value="CBS_dom_sf"/>
</dbReference>
<comment type="caution">
    <text evidence="12">The sequence shown here is derived from an EMBL/GenBank/DDBJ whole genome shotgun (WGS) entry which is preliminary data.</text>
</comment>
<keyword evidence="4 10" id="KW-0812">Transmembrane</keyword>
<dbReference type="Pfam" id="PF03471">
    <property type="entry name" value="CorC_HlyC"/>
    <property type="match status" value="1"/>
</dbReference>
<dbReference type="Gene3D" id="3.10.580.10">
    <property type="entry name" value="CBS-domain"/>
    <property type="match status" value="1"/>
</dbReference>
<feature type="transmembrane region" description="Helical" evidence="10">
    <location>
        <begin position="12"/>
        <end position="36"/>
    </location>
</feature>
<dbReference type="PANTHER" id="PTHR22777:SF15">
    <property type="entry name" value="UPF0053 INNER MEMBRANE PROTEIN YOAE"/>
    <property type="match status" value="1"/>
</dbReference>
<proteinExistence type="inferred from homology"/>
<evidence type="ECO:0000256" key="7">
    <source>
        <dbReference type="ARBA" id="ARBA00023122"/>
    </source>
</evidence>
<evidence type="ECO:0000313" key="13">
    <source>
        <dbReference type="Proteomes" id="UP000698752"/>
    </source>
</evidence>
<dbReference type="InterPro" id="IPR044751">
    <property type="entry name" value="Ion_transp-like_CBS"/>
</dbReference>
<dbReference type="SUPFAM" id="SSF56176">
    <property type="entry name" value="FAD-binding/transporter-associated domain-like"/>
    <property type="match status" value="1"/>
</dbReference>
<organism evidence="12 13">
    <name type="scientific">Neoroseomonas terrae</name>
    <dbReference type="NCBI Taxonomy" id="424799"/>
    <lineage>
        <taxon>Bacteria</taxon>
        <taxon>Pseudomonadati</taxon>
        <taxon>Pseudomonadota</taxon>
        <taxon>Alphaproteobacteria</taxon>
        <taxon>Acetobacterales</taxon>
        <taxon>Acetobacteraceae</taxon>
        <taxon>Neoroseomonas</taxon>
    </lineage>
</organism>
<dbReference type="InterPro" id="IPR016169">
    <property type="entry name" value="FAD-bd_PCMH_sub2"/>
</dbReference>